<name>A0A5E5BKT7_9BURK</name>
<accession>A0A5E5BKT7</accession>
<organism evidence="1 2">
    <name type="scientific">Pandoraea sputorum</name>
    <dbReference type="NCBI Taxonomy" id="93222"/>
    <lineage>
        <taxon>Bacteria</taxon>
        <taxon>Pseudomonadati</taxon>
        <taxon>Pseudomonadota</taxon>
        <taxon>Betaproteobacteria</taxon>
        <taxon>Burkholderiales</taxon>
        <taxon>Burkholderiaceae</taxon>
        <taxon>Pandoraea</taxon>
    </lineage>
</organism>
<dbReference type="AlphaFoldDB" id="A0A5E5BKT7"/>
<dbReference type="Proteomes" id="UP000335538">
    <property type="component" value="Unassembled WGS sequence"/>
</dbReference>
<gene>
    <name evidence="1" type="ORF">PSP31121_05393</name>
</gene>
<proteinExistence type="predicted"/>
<evidence type="ECO:0000313" key="1">
    <source>
        <dbReference type="EMBL" id="VVE85732.1"/>
    </source>
</evidence>
<evidence type="ECO:0000313" key="2">
    <source>
        <dbReference type="Proteomes" id="UP000335538"/>
    </source>
</evidence>
<reference evidence="1 2" key="1">
    <citation type="submission" date="2019-08" db="EMBL/GenBank/DDBJ databases">
        <authorList>
            <person name="Peeters C."/>
        </authorList>
    </citation>
    <scope>NUCLEOTIDE SEQUENCE [LARGE SCALE GENOMIC DNA]</scope>
    <source>
        <strain evidence="1 2">LMG 31121</strain>
    </source>
</reference>
<sequence>MDRHFFSSLGGAAFPIRLRVNGAWVDAVHSAVAVDASPRTGSELLEHMSTKISAAFMAAGVPGNIAYVQAFAIACQLGSDKLLNADHLLSVPAGEQIPFQQALDISIRGTQVCFHKTTTYRAKGRDELTQVVDLGVTFSTQCSYLGWGDTWRLEAQVTNAAVRLGGSLERDVLLTSDELITRARLHFKVPLAPRGFWECVTQIFSRLAGLLGKRGIEFVVGNADDLASLPAVARPPQLDLDGLDEDFDRTALLVCVRQDYGWWNNGGAEYQSVEGHVIRDNYLLDDELQFKAYMANGDARAGRQASLLLKSRKLTVGDDLRPGDRMALAPCTYRFAGEYLTQAIHAAQSKATLLPDLEATLGGDLFRYNMTNHHFLTLGDANILLPPLKAQLLEYAQGLRRLERAQTCEGSAPAAELPALRRSVDTLAHAHHLMGLSVSEQITEVKKRLVEAVVERIIEAFRGDVVRATRVLAALAYAEKASQHVVIQGDGGPQFLNGHDETRQISLFIRPPTRPNVPGRAFIKFYSSQKTRGEHGEVRFGRTTFQTDRFKVARMSSFSFWRVADDDEHTLVNAWYSGKFALNDSATPPRHPPLA</sequence>
<protein>
    <submittedName>
        <fullName evidence="1">Uncharacterized protein</fullName>
    </submittedName>
</protein>
<dbReference type="EMBL" id="CABPSR010000033">
    <property type="protein sequence ID" value="VVE85732.1"/>
    <property type="molecule type" value="Genomic_DNA"/>
</dbReference>